<evidence type="ECO:0000256" key="8">
    <source>
        <dbReference type="ARBA" id="ARBA00047469"/>
    </source>
</evidence>
<dbReference type="InterPro" id="IPR009080">
    <property type="entry name" value="tRNAsynth_Ia_anticodon-bd"/>
</dbReference>
<proteinExistence type="inferred from homology"/>
<dbReference type="Gene3D" id="1.10.730.10">
    <property type="entry name" value="Isoleucyl-tRNA Synthetase, Domain 1"/>
    <property type="match status" value="1"/>
</dbReference>
<reference evidence="11" key="2">
    <citation type="journal article" date="2021" name="PeerJ">
        <title>Extensive microbial diversity within the chicken gut microbiome revealed by metagenomics and culture.</title>
        <authorList>
            <person name="Gilroy R."/>
            <person name="Ravi A."/>
            <person name="Getino M."/>
            <person name="Pursley I."/>
            <person name="Horton D.L."/>
            <person name="Alikhan N.F."/>
            <person name="Baker D."/>
            <person name="Gharbi K."/>
            <person name="Hall N."/>
            <person name="Watson M."/>
            <person name="Adriaenssens E.M."/>
            <person name="Foster-Nyarko E."/>
            <person name="Jarju S."/>
            <person name="Secka A."/>
            <person name="Antonio M."/>
            <person name="Oren A."/>
            <person name="Chaudhuri R.R."/>
            <person name="La Ragione R."/>
            <person name="Hildebrand F."/>
            <person name="Pallen M.J."/>
        </authorList>
    </citation>
    <scope>NUCLEOTIDE SEQUENCE</scope>
    <source>
        <strain evidence="11">ChiBcec16-1751</strain>
    </source>
</reference>
<evidence type="ECO:0000259" key="10">
    <source>
        <dbReference type="Pfam" id="PF08264"/>
    </source>
</evidence>
<dbReference type="SUPFAM" id="SSF47323">
    <property type="entry name" value="Anticodon-binding domain of a subclass of class I aminoacyl-tRNA synthetases"/>
    <property type="match status" value="1"/>
</dbReference>
<name>A0A9D1JSH5_9FIRM</name>
<evidence type="ECO:0000256" key="6">
    <source>
        <dbReference type="ARBA" id="ARBA00022917"/>
    </source>
</evidence>
<evidence type="ECO:0000256" key="7">
    <source>
        <dbReference type="ARBA" id="ARBA00023146"/>
    </source>
</evidence>
<evidence type="ECO:0000259" key="9">
    <source>
        <dbReference type="Pfam" id="PF00133"/>
    </source>
</evidence>
<keyword evidence="4" id="KW-0547">Nucleotide-binding</keyword>
<dbReference type="AlphaFoldDB" id="A0A9D1JSH5"/>
<comment type="catalytic activity">
    <reaction evidence="8">
        <text>tRNA(Leu) + L-leucine + ATP = L-leucyl-tRNA(Leu) + AMP + diphosphate</text>
        <dbReference type="Rhea" id="RHEA:11688"/>
        <dbReference type="Rhea" id="RHEA-COMP:9613"/>
        <dbReference type="Rhea" id="RHEA-COMP:9622"/>
        <dbReference type="ChEBI" id="CHEBI:30616"/>
        <dbReference type="ChEBI" id="CHEBI:33019"/>
        <dbReference type="ChEBI" id="CHEBI:57427"/>
        <dbReference type="ChEBI" id="CHEBI:78442"/>
        <dbReference type="ChEBI" id="CHEBI:78494"/>
        <dbReference type="ChEBI" id="CHEBI:456215"/>
        <dbReference type="EC" id="6.1.1.4"/>
    </reaction>
</comment>
<dbReference type="GO" id="GO:0004823">
    <property type="term" value="F:leucine-tRNA ligase activity"/>
    <property type="evidence" value="ECO:0007669"/>
    <property type="project" value="UniProtKB-EC"/>
</dbReference>
<dbReference type="PANTHER" id="PTHR43740:SF2">
    <property type="entry name" value="LEUCINE--TRNA LIGASE, MITOCHONDRIAL"/>
    <property type="match status" value="1"/>
</dbReference>
<evidence type="ECO:0000256" key="4">
    <source>
        <dbReference type="ARBA" id="ARBA00022741"/>
    </source>
</evidence>
<keyword evidence="7" id="KW-0030">Aminoacyl-tRNA synthetase</keyword>
<dbReference type="EMBL" id="DVJJ01000044">
    <property type="protein sequence ID" value="HIS64210.1"/>
    <property type="molecule type" value="Genomic_DNA"/>
</dbReference>
<dbReference type="InterPro" id="IPR002302">
    <property type="entry name" value="Leu-tRNA-ligase"/>
</dbReference>
<dbReference type="Gene3D" id="3.10.20.590">
    <property type="match status" value="1"/>
</dbReference>
<dbReference type="PANTHER" id="PTHR43740">
    <property type="entry name" value="LEUCYL-TRNA SYNTHETASE"/>
    <property type="match status" value="1"/>
</dbReference>
<feature type="domain" description="Methionyl/Valyl/Leucyl/Isoleucyl-tRNA synthetase anticodon-binding" evidence="10">
    <location>
        <begin position="172"/>
        <end position="286"/>
    </location>
</feature>
<accession>A0A9D1JSH5</accession>
<evidence type="ECO:0000256" key="2">
    <source>
        <dbReference type="ARBA" id="ARBA00013164"/>
    </source>
</evidence>
<dbReference type="FunFam" id="1.10.730.10:FF:000002">
    <property type="entry name" value="Leucine--tRNA ligase"/>
    <property type="match status" value="1"/>
</dbReference>
<sequence length="326" mass="36368">CCGGPAKRETDTMPQWAGSSWYFLRYMDPHNDKALASKEALEYWSPVDWYNGGMEHTTLHLLYSRFWHKFLYDIGVVPTKEPYKKRTSHGMILGEGGEKMSKSRGNVVNPNDVVEQYGADTMRTYIMFIGDFEKAAAWSNEAVKGSKRFLDRVWNLAESCSDSDAITPANESAIHKTIKKVTADIDDLKMNTAIAAMMTLVNTFSANGCSKGDIRILLLLLSPFAPHMVEELWEMKGFAAETGKMACQADWPQYDESKTVDATVEMAIQINGKLRGTMQAATDLDNNAVIAQAHATEVVQRNLEKLGGKIVKTIVVKNKLVNVIIK</sequence>
<dbReference type="Pfam" id="PF08264">
    <property type="entry name" value="Anticodon_1"/>
    <property type="match status" value="1"/>
</dbReference>
<dbReference type="CDD" id="cd07958">
    <property type="entry name" value="Anticodon_Ia_Leu_BEm"/>
    <property type="match status" value="1"/>
</dbReference>
<dbReference type="InterPro" id="IPR013155">
    <property type="entry name" value="M/V/L/I-tRNA-synth_anticd-bd"/>
</dbReference>
<feature type="non-terminal residue" evidence="11">
    <location>
        <position position="1"/>
    </location>
</feature>
<feature type="domain" description="Aminoacyl-tRNA synthetase class Ia" evidence="9">
    <location>
        <begin position="7"/>
        <end position="136"/>
    </location>
</feature>
<comment type="caution">
    <text evidence="11">The sequence shown here is derived from an EMBL/GenBank/DDBJ whole genome shotgun (WGS) entry which is preliminary data.</text>
</comment>
<dbReference type="InterPro" id="IPR002300">
    <property type="entry name" value="aa-tRNA-synth_Ia"/>
</dbReference>
<dbReference type="Gene3D" id="3.40.50.620">
    <property type="entry name" value="HUPs"/>
    <property type="match status" value="1"/>
</dbReference>
<evidence type="ECO:0000256" key="5">
    <source>
        <dbReference type="ARBA" id="ARBA00022840"/>
    </source>
</evidence>
<keyword evidence="6" id="KW-0648">Protein biosynthesis</keyword>
<dbReference type="Proteomes" id="UP000886741">
    <property type="component" value="Unassembled WGS sequence"/>
</dbReference>
<gene>
    <name evidence="11" type="ORF">IAA83_02415</name>
</gene>
<evidence type="ECO:0000313" key="11">
    <source>
        <dbReference type="EMBL" id="HIS64210.1"/>
    </source>
</evidence>
<dbReference type="InterPro" id="IPR014729">
    <property type="entry name" value="Rossmann-like_a/b/a_fold"/>
</dbReference>
<organism evidence="11 12">
    <name type="scientific">Candidatus Avoscillospira avistercoris</name>
    <dbReference type="NCBI Taxonomy" id="2840707"/>
    <lineage>
        <taxon>Bacteria</taxon>
        <taxon>Bacillati</taxon>
        <taxon>Bacillota</taxon>
        <taxon>Clostridia</taxon>
        <taxon>Eubacteriales</taxon>
        <taxon>Oscillospiraceae</taxon>
        <taxon>Oscillospiraceae incertae sedis</taxon>
        <taxon>Candidatus Avoscillospira</taxon>
    </lineage>
</organism>
<dbReference type="EC" id="6.1.1.4" evidence="2"/>
<dbReference type="Pfam" id="PF00133">
    <property type="entry name" value="tRNA-synt_1"/>
    <property type="match status" value="1"/>
</dbReference>
<keyword evidence="5" id="KW-0067">ATP-binding</keyword>
<dbReference type="PRINTS" id="PR00985">
    <property type="entry name" value="TRNASYNTHLEU"/>
</dbReference>
<dbReference type="GO" id="GO:0006429">
    <property type="term" value="P:leucyl-tRNA aminoacylation"/>
    <property type="evidence" value="ECO:0007669"/>
    <property type="project" value="InterPro"/>
</dbReference>
<keyword evidence="3 11" id="KW-0436">Ligase</keyword>
<reference evidence="11" key="1">
    <citation type="submission" date="2020-10" db="EMBL/GenBank/DDBJ databases">
        <authorList>
            <person name="Gilroy R."/>
        </authorList>
    </citation>
    <scope>NUCLEOTIDE SEQUENCE</scope>
    <source>
        <strain evidence="11">ChiBcec16-1751</strain>
    </source>
</reference>
<comment type="similarity">
    <text evidence="1">Belongs to the class-I aminoacyl-tRNA synthetase family.</text>
</comment>
<dbReference type="SUPFAM" id="SSF52374">
    <property type="entry name" value="Nucleotidylyl transferase"/>
    <property type="match status" value="1"/>
</dbReference>
<evidence type="ECO:0000256" key="1">
    <source>
        <dbReference type="ARBA" id="ARBA00005594"/>
    </source>
</evidence>
<dbReference type="GO" id="GO:0005829">
    <property type="term" value="C:cytosol"/>
    <property type="evidence" value="ECO:0007669"/>
    <property type="project" value="TreeGrafter"/>
</dbReference>
<dbReference type="GO" id="GO:0005524">
    <property type="term" value="F:ATP binding"/>
    <property type="evidence" value="ECO:0007669"/>
    <property type="project" value="UniProtKB-KW"/>
</dbReference>
<evidence type="ECO:0000256" key="3">
    <source>
        <dbReference type="ARBA" id="ARBA00022598"/>
    </source>
</evidence>
<evidence type="ECO:0000313" key="12">
    <source>
        <dbReference type="Proteomes" id="UP000886741"/>
    </source>
</evidence>
<protein>
    <recommendedName>
        <fullName evidence="2">leucine--tRNA ligase</fullName>
        <ecNumber evidence="2">6.1.1.4</ecNumber>
    </recommendedName>
</protein>